<sequence>MLPRLGEAHCDCGCVSHARAPRTRYTDAECSCRLTCGSQPASLLIPDWGLPRYAMFLDAAGVLITVAIDTDGQPDWPTAGEIHYTHALAPARRVLAHLLEAVALLTPPAGSRMAAADAWLIRGLIDVIATKIRHGEDLEHGDAAPHRQLDTGRDLCPSDCPLRRDNRLAPSCRCRLGCILHGVALVSGRQVWVPDGGVLHGLGTTVDGQIDWDSHHTVLISPPPSPLRDELTATLTALSTLHDRPSRPAPLDQVIGHLHQALTEQLRQH</sequence>
<accession>A0A8J4A5Q6</accession>
<name>A0A8J4A5Q6_9ACTN</name>
<dbReference type="EMBL" id="BOPO01000006">
    <property type="protein sequence ID" value="GIL25484.1"/>
    <property type="molecule type" value="Genomic_DNA"/>
</dbReference>
<protein>
    <submittedName>
        <fullName evidence="1">Uncharacterized protein</fullName>
    </submittedName>
</protein>
<reference evidence="2" key="1">
    <citation type="journal article" date="2021" name="Int. J. Syst. Evol. Microbiol.">
        <title>Actinocatenispora comari sp. nov., an endophytic actinomycete isolated from aerial parts of Comarum salesowianum.</title>
        <authorList>
            <person name="Oyunbileg N."/>
            <person name="Iizaka Y."/>
            <person name="Hamada M."/>
            <person name="Davaapurev B.O."/>
            <person name="Fukumoto A."/>
            <person name="Tsetseg B."/>
            <person name="Kato F."/>
            <person name="Tamura T."/>
            <person name="Batkhuu J."/>
            <person name="Anzai Y."/>
        </authorList>
    </citation>
    <scope>NUCLEOTIDE SEQUENCE [LARGE SCALE GENOMIC DNA]</scope>
    <source>
        <strain evidence="2">NUM-2625</strain>
    </source>
</reference>
<comment type="caution">
    <text evidence="1">The sequence shown here is derived from an EMBL/GenBank/DDBJ whole genome shotgun (WGS) entry which is preliminary data.</text>
</comment>
<evidence type="ECO:0000313" key="2">
    <source>
        <dbReference type="Proteomes" id="UP000614996"/>
    </source>
</evidence>
<proteinExistence type="predicted"/>
<dbReference type="AlphaFoldDB" id="A0A8J4A5Q6"/>
<dbReference type="Proteomes" id="UP000614996">
    <property type="component" value="Unassembled WGS sequence"/>
</dbReference>
<evidence type="ECO:0000313" key="1">
    <source>
        <dbReference type="EMBL" id="GIL25484.1"/>
    </source>
</evidence>
<keyword evidence="2" id="KW-1185">Reference proteome</keyword>
<gene>
    <name evidence="1" type="ORF">NUM_07390</name>
</gene>
<organism evidence="1 2">
    <name type="scientific">Actinocatenispora comari</name>
    <dbReference type="NCBI Taxonomy" id="2807577"/>
    <lineage>
        <taxon>Bacteria</taxon>
        <taxon>Bacillati</taxon>
        <taxon>Actinomycetota</taxon>
        <taxon>Actinomycetes</taxon>
        <taxon>Micromonosporales</taxon>
        <taxon>Micromonosporaceae</taxon>
        <taxon>Actinocatenispora</taxon>
    </lineage>
</organism>